<evidence type="ECO:0000313" key="2">
    <source>
        <dbReference type="Proteomes" id="UP001168528"/>
    </source>
</evidence>
<protein>
    <submittedName>
        <fullName evidence="1">Uncharacterized protein</fullName>
    </submittedName>
</protein>
<dbReference type="RefSeq" id="WP_302039662.1">
    <property type="nucleotide sequence ID" value="NZ_JAUKPO010000014.1"/>
</dbReference>
<organism evidence="1 2">
    <name type="scientific">Rhodocytophaga aerolata</name>
    <dbReference type="NCBI Taxonomy" id="455078"/>
    <lineage>
        <taxon>Bacteria</taxon>
        <taxon>Pseudomonadati</taxon>
        <taxon>Bacteroidota</taxon>
        <taxon>Cytophagia</taxon>
        <taxon>Cytophagales</taxon>
        <taxon>Rhodocytophagaceae</taxon>
        <taxon>Rhodocytophaga</taxon>
    </lineage>
</organism>
<reference evidence="1" key="1">
    <citation type="submission" date="2023-07" db="EMBL/GenBank/DDBJ databases">
        <title>The genome sequence of Rhodocytophaga aerolata KACC 12507.</title>
        <authorList>
            <person name="Zhang X."/>
        </authorList>
    </citation>
    <scope>NUCLEOTIDE SEQUENCE</scope>
    <source>
        <strain evidence="1">KACC 12507</strain>
    </source>
</reference>
<sequence>MAEYIHQWDETQFIARVENLSRNGFISRTALRSLMDNRFASPALKTTIHEMLTNNLSKQQLHLKYDLGIKNLRPAPILIWNEQEVVKQLNDLSDKQLYEKNDNRWTVVTVSRASLKQMVDDSRVSETHRRAISILMERNPSKKVFKPQEVESYLRKNL</sequence>
<dbReference type="EMBL" id="JAUKPO010000014">
    <property type="protein sequence ID" value="MDO1448862.1"/>
    <property type="molecule type" value="Genomic_DNA"/>
</dbReference>
<name>A0ABT8R9T6_9BACT</name>
<gene>
    <name evidence="1" type="ORF">Q0590_21470</name>
</gene>
<comment type="caution">
    <text evidence="1">The sequence shown here is derived from an EMBL/GenBank/DDBJ whole genome shotgun (WGS) entry which is preliminary data.</text>
</comment>
<evidence type="ECO:0000313" key="1">
    <source>
        <dbReference type="EMBL" id="MDO1448862.1"/>
    </source>
</evidence>
<proteinExistence type="predicted"/>
<accession>A0ABT8R9T6</accession>
<dbReference type="Proteomes" id="UP001168528">
    <property type="component" value="Unassembled WGS sequence"/>
</dbReference>
<keyword evidence="2" id="KW-1185">Reference proteome</keyword>